<dbReference type="PANTHER" id="PTHR45737">
    <property type="entry name" value="VON WILLEBRAND FACTOR A DOMAIN-CONTAINING PROTEIN 5A"/>
    <property type="match status" value="1"/>
</dbReference>
<dbReference type="Pfam" id="PF08487">
    <property type="entry name" value="VIT"/>
    <property type="match status" value="1"/>
</dbReference>
<evidence type="ECO:0000256" key="2">
    <source>
        <dbReference type="SAM" id="MobiDB-lite"/>
    </source>
</evidence>
<dbReference type="PANTHER" id="PTHR45737:SF6">
    <property type="entry name" value="VON WILLEBRAND FACTOR A DOMAIN-CONTAINING PROTEIN 5A"/>
    <property type="match status" value="1"/>
</dbReference>
<evidence type="ECO:0000259" key="4">
    <source>
        <dbReference type="PROSITE" id="PS51468"/>
    </source>
</evidence>
<dbReference type="PROSITE" id="PS50005">
    <property type="entry name" value="TPR"/>
    <property type="match status" value="1"/>
</dbReference>
<comment type="caution">
    <text evidence="5">The sequence shown here is derived from an EMBL/GenBank/DDBJ whole genome shotgun (WGS) entry which is preliminary data.</text>
</comment>
<dbReference type="InterPro" id="IPR011990">
    <property type="entry name" value="TPR-like_helical_dom_sf"/>
</dbReference>
<sequence length="1529" mass="160908">MPSTRACVRSARAVAVMLLVLAAIAVGCSPGERPLLPKTQTWAELRTVRRGVTVQMPDEAPRAPYPRERLVDGEKIHVADEGLAWLRRDGGATLLVRGPADLTLRADGVTLDKGRAFIDTPAGTVERIVTPSGPLQLAHVRASIDVGQVSASGGSPGGKQADATEIYVLAGEVRTQGGGAARATAGERLTLRGKAPDAKAETAAALIWDDWTGGLATTDRAAEPAPYGVGTVGARPPSEQGAPRFPLAIQRLEVRVTIDGDFAVTEVDEIFFNPSSQTVEGVYRFRTPEHATLHRFGVDRDGVTVWGRVKEKQAAAAQYQANVYAGSKEDPALLEWDAPGVYRARLYPIGPGESRRVVVRYAEWLGRTGAKGERRMYVYPMAAEGAEGSLPVIEELVARIDLSRAGAKEIRVGMQGSREQDTLVVRAQDLTPRADLAVELFDEGAASPDGVSARHTVDLPTLPPEERAEAQRRVHGEADYVLVPVRASDVRVPEGGIDLAVVLDASAATDTGSLAIGRAAVAALLAHLGKDDRMALWAGDSALRPVAGGGLASVSPERRQELLSALSSVERGGATDLGAMLAAAAASLDPTRRGAVIYIGDGNPTVGERTLPDLRERLAKLPRPARIFSLGVGDGADMAILQGLARGAFAERVGDASAAARGALRLLEHAERPAWLGVRVDLGPEVERVFPRDLGALVTDEGAVVVGRLSGRKAPSKITLTGVDGETRTMPLKIKATEDQGDLRRRWAEGRLAQLLDEGVGRAALVDLGSRYGIITPVTSLYVPTRNEMTASEQNEFALRRAQEAAKEKPKKNAGWLARSKDDTATASAEAMPSSADNLEGGTGTRAKGEAMEEAPAAQAAPVAVAPPAEPAAPVAAAPSAMASAPTATLAAPSPAPPRPATRGGGAAFMPPGTGSTSSGSAEKAADIPSHPADPLAQPEQKPAPDQANMVAQTFGTLGALDETRADGDTSGGDFSARGNMWGSEIGDGFGSGSGLGLSGVGEGGGGRGEGIGLGSIGGIGHGSSSGRLGGPGGSKAGEVAKQRRSVLDLEVSSNMATRPQIKLTIDGLPHVAIRCSAAATAPLEERAGLWRERLGRVAGSAHAVASVYRRALADCEAPTFRERARLLTLMLDMMPNTTGRVSLWRVMFRDLGAADLLYRGILARVRTPAEMRELHQALGLRTIDPGLLGKALTEAKTPAAKVAKLREFVQVWPDDLALALRLLDALEDAGDDAGARTLGRTLRARPDADARVRTAVGELYLRLAGRTKDEAQRALDEAEARRTFGEIVEFAPDDPAARRHLGDLLRAHGWYEEAARQYETLARLAPDDPSVSLLRAAASQGMGKLEEAVRWTEAGGAAGAPDVAESPALTARALAATYLAWGRLAAQEGGRKDERDLLAARVRRVRAGEGGERVRGTRATLTWAHPDLHPTLWTNALGAPMPAPEGDVTLGIAQAILPERDQLTVEVRLEPDAVEHAARLGAEAVLTVVFNEAEDDEVIARIPVRFTRDGAATRRFTISGRSVQEVTP</sequence>
<dbReference type="SMART" id="SM00327">
    <property type="entry name" value="VWA"/>
    <property type="match status" value="1"/>
</dbReference>
<dbReference type="PROSITE" id="PS51468">
    <property type="entry name" value="VIT"/>
    <property type="match status" value="1"/>
</dbReference>
<evidence type="ECO:0008006" key="7">
    <source>
        <dbReference type="Google" id="ProtNLM"/>
    </source>
</evidence>
<feature type="domain" description="VWFA" evidence="3">
    <location>
        <begin position="498"/>
        <end position="645"/>
    </location>
</feature>
<dbReference type="eggNOG" id="COG2304">
    <property type="taxonomic scope" value="Bacteria"/>
</dbReference>
<proteinExistence type="predicted"/>
<dbReference type="CDD" id="cd00198">
    <property type="entry name" value="vWFA"/>
    <property type="match status" value="1"/>
</dbReference>
<dbReference type="InterPro" id="IPR002035">
    <property type="entry name" value="VWF_A"/>
</dbReference>
<dbReference type="InterPro" id="IPR013694">
    <property type="entry name" value="VIT"/>
</dbReference>
<evidence type="ECO:0000313" key="5">
    <source>
        <dbReference type="EMBL" id="EYF07016.1"/>
    </source>
</evidence>
<accession>A0A017TEK3</accession>
<dbReference type="SUPFAM" id="SSF48452">
    <property type="entry name" value="TPR-like"/>
    <property type="match status" value="1"/>
</dbReference>
<dbReference type="Proteomes" id="UP000019678">
    <property type="component" value="Unassembled WGS sequence"/>
</dbReference>
<feature type="compositionally biased region" description="Low complexity" evidence="2">
    <location>
        <begin position="854"/>
        <end position="864"/>
    </location>
</feature>
<gene>
    <name evidence="5" type="ORF">CAP_1275</name>
</gene>
<dbReference type="Gene3D" id="3.40.50.410">
    <property type="entry name" value="von Willebrand factor, type A domain"/>
    <property type="match status" value="1"/>
</dbReference>
<feature type="region of interest" description="Disordered" evidence="2">
    <location>
        <begin position="886"/>
        <end position="944"/>
    </location>
</feature>
<evidence type="ECO:0000256" key="1">
    <source>
        <dbReference type="PROSITE-ProRule" id="PRU00339"/>
    </source>
</evidence>
<dbReference type="RefSeq" id="WP_044238817.1">
    <property type="nucleotide sequence ID" value="NZ_ASRX01000013.1"/>
</dbReference>
<keyword evidence="1" id="KW-0802">TPR repeat</keyword>
<keyword evidence="6" id="KW-1185">Reference proteome</keyword>
<feature type="compositionally biased region" description="Gly residues" evidence="2">
    <location>
        <begin position="1001"/>
        <end position="1036"/>
    </location>
</feature>
<dbReference type="Pfam" id="PF13768">
    <property type="entry name" value="VWA_3"/>
    <property type="match status" value="1"/>
</dbReference>
<dbReference type="PROSITE" id="PS50234">
    <property type="entry name" value="VWFA"/>
    <property type="match status" value="1"/>
</dbReference>
<dbReference type="OrthoDB" id="5476021at2"/>
<feature type="region of interest" description="Disordered" evidence="2">
    <location>
        <begin position="802"/>
        <end position="864"/>
    </location>
</feature>
<dbReference type="PROSITE" id="PS51257">
    <property type="entry name" value="PROKAR_LIPOPROTEIN"/>
    <property type="match status" value="1"/>
</dbReference>
<dbReference type="STRING" id="1192034.CAP_1275"/>
<reference evidence="5 6" key="1">
    <citation type="submission" date="2013-05" db="EMBL/GenBank/DDBJ databases">
        <title>Genome assembly of Chondromyces apiculatus DSM 436.</title>
        <authorList>
            <person name="Sharma G."/>
            <person name="Khatri I."/>
            <person name="Kaur C."/>
            <person name="Mayilraj S."/>
            <person name="Subramanian S."/>
        </authorList>
    </citation>
    <scope>NUCLEOTIDE SEQUENCE [LARGE SCALE GENOMIC DNA]</scope>
    <source>
        <strain evidence="5 6">DSM 436</strain>
    </source>
</reference>
<dbReference type="InterPro" id="IPR019734">
    <property type="entry name" value="TPR_rpt"/>
</dbReference>
<dbReference type="InterPro" id="IPR036465">
    <property type="entry name" value="vWFA_dom_sf"/>
</dbReference>
<feature type="region of interest" description="Disordered" evidence="2">
    <location>
        <begin position="1001"/>
        <end position="1042"/>
    </location>
</feature>
<dbReference type="EMBL" id="ASRX01000013">
    <property type="protein sequence ID" value="EYF07016.1"/>
    <property type="molecule type" value="Genomic_DNA"/>
</dbReference>
<dbReference type="SUPFAM" id="SSF53300">
    <property type="entry name" value="vWA-like"/>
    <property type="match status" value="1"/>
</dbReference>
<feature type="repeat" description="TPR" evidence="1">
    <location>
        <begin position="1296"/>
        <end position="1329"/>
    </location>
</feature>
<evidence type="ECO:0000313" key="6">
    <source>
        <dbReference type="Proteomes" id="UP000019678"/>
    </source>
</evidence>
<protein>
    <recommendedName>
        <fullName evidence="7">Vault protein inter-alpha-trypsin</fullName>
    </recommendedName>
</protein>
<evidence type="ECO:0000259" key="3">
    <source>
        <dbReference type="PROSITE" id="PS50234"/>
    </source>
</evidence>
<dbReference type="Gene3D" id="1.25.40.10">
    <property type="entry name" value="Tetratricopeptide repeat domain"/>
    <property type="match status" value="1"/>
</dbReference>
<feature type="domain" description="VIT" evidence="4">
    <location>
        <begin position="233"/>
        <end position="363"/>
    </location>
</feature>
<organism evidence="5 6">
    <name type="scientific">Chondromyces apiculatus DSM 436</name>
    <dbReference type="NCBI Taxonomy" id="1192034"/>
    <lineage>
        <taxon>Bacteria</taxon>
        <taxon>Pseudomonadati</taxon>
        <taxon>Myxococcota</taxon>
        <taxon>Polyangia</taxon>
        <taxon>Polyangiales</taxon>
        <taxon>Polyangiaceae</taxon>
        <taxon>Chondromyces</taxon>
    </lineage>
</organism>
<name>A0A017TEK3_9BACT</name>